<keyword evidence="6" id="KW-1185">Reference proteome</keyword>
<protein>
    <submittedName>
        <fullName evidence="5">Oidioi.mRNA.OKI2018_I69.chr1.g914.t1.cds</fullName>
    </submittedName>
</protein>
<dbReference type="PROSITE" id="PS51034">
    <property type="entry name" value="ZP_2"/>
    <property type="match status" value="1"/>
</dbReference>
<dbReference type="PANTHER" id="PTHR14002">
    <property type="entry name" value="ENDOGLIN/TGF-BETA RECEPTOR TYPE III"/>
    <property type="match status" value="1"/>
</dbReference>
<gene>
    <name evidence="5" type="ORF">OKIOD_LOCUS9679</name>
</gene>
<evidence type="ECO:0000313" key="5">
    <source>
        <dbReference type="EMBL" id="CAG5103740.1"/>
    </source>
</evidence>
<keyword evidence="1 3" id="KW-0732">Signal</keyword>
<dbReference type="PANTHER" id="PTHR14002:SF20">
    <property type="entry name" value="ZONA PELLUCIDA-LIKE DOMAIN-CONTAINING PROTEIN 1"/>
    <property type="match status" value="1"/>
</dbReference>
<dbReference type="SMART" id="SM00241">
    <property type="entry name" value="ZP"/>
    <property type="match status" value="1"/>
</dbReference>
<evidence type="ECO:0000313" key="6">
    <source>
        <dbReference type="Proteomes" id="UP001158576"/>
    </source>
</evidence>
<feature type="signal peptide" evidence="3">
    <location>
        <begin position="1"/>
        <end position="15"/>
    </location>
</feature>
<reference evidence="5 6" key="1">
    <citation type="submission" date="2021-04" db="EMBL/GenBank/DDBJ databases">
        <authorList>
            <person name="Bliznina A."/>
        </authorList>
    </citation>
    <scope>NUCLEOTIDE SEQUENCE [LARGE SCALE GENOMIC DNA]</scope>
</reference>
<organism evidence="5 6">
    <name type="scientific">Oikopleura dioica</name>
    <name type="common">Tunicate</name>
    <dbReference type="NCBI Taxonomy" id="34765"/>
    <lineage>
        <taxon>Eukaryota</taxon>
        <taxon>Metazoa</taxon>
        <taxon>Chordata</taxon>
        <taxon>Tunicata</taxon>
        <taxon>Appendicularia</taxon>
        <taxon>Copelata</taxon>
        <taxon>Oikopleuridae</taxon>
        <taxon>Oikopleura</taxon>
    </lineage>
</organism>
<dbReference type="EMBL" id="OU015566">
    <property type="protein sequence ID" value="CAG5103740.1"/>
    <property type="molecule type" value="Genomic_DNA"/>
</dbReference>
<keyword evidence="2" id="KW-1015">Disulfide bond</keyword>
<dbReference type="Gene3D" id="2.60.40.4100">
    <property type="entry name" value="Zona pellucida, ZP-C domain"/>
    <property type="match status" value="1"/>
</dbReference>
<feature type="chain" id="PRO_5047005535" evidence="3">
    <location>
        <begin position="16"/>
        <end position="340"/>
    </location>
</feature>
<evidence type="ECO:0000256" key="1">
    <source>
        <dbReference type="ARBA" id="ARBA00022729"/>
    </source>
</evidence>
<proteinExistence type="predicted"/>
<evidence type="ECO:0000259" key="4">
    <source>
        <dbReference type="PROSITE" id="PS51034"/>
    </source>
</evidence>
<dbReference type="InterPro" id="IPR055355">
    <property type="entry name" value="ZP-C"/>
</dbReference>
<sequence>MKLFSFFAGFQAISAQTSDCTLESFDVLKNDTTTDYVNCDGGILKVSIPECLLENSGLDKTKVLLGDKNSTAPDTRCNGAVENVNGTDTGNFIFDNCAHVAPTLLPDPENANKTELVFQTSLFTDERADKVIGDISRKYGLDLDLKCIVKTEQTLSLGDKAILTKENYHRVVLEDKVGNFEVSVGVYDEEGSVSFDAPVDATHVFVIPKEVFLQFEIENAGTDYELLVKQCTATSFDKTHMIIDNYCPIMDNGVVEDDTVAFLTPSPPSKTRLKFASFKFTDQEDEIPIDIECTVVICGSSSDCTLNTACGSTSIRRRRFAQTEMEVTESHIVQARINVF</sequence>
<dbReference type="InterPro" id="IPR001507">
    <property type="entry name" value="ZP_dom"/>
</dbReference>
<feature type="domain" description="ZP" evidence="4">
    <location>
        <begin position="38"/>
        <end position="317"/>
    </location>
</feature>
<evidence type="ECO:0000256" key="3">
    <source>
        <dbReference type="SAM" id="SignalP"/>
    </source>
</evidence>
<name>A0ABN7SQ57_OIKDI</name>
<dbReference type="Pfam" id="PF00100">
    <property type="entry name" value="Zona_pellucida"/>
    <property type="match status" value="1"/>
</dbReference>
<evidence type="ECO:0000256" key="2">
    <source>
        <dbReference type="ARBA" id="ARBA00023157"/>
    </source>
</evidence>
<dbReference type="Proteomes" id="UP001158576">
    <property type="component" value="Chromosome 1"/>
</dbReference>
<accession>A0ABN7SQ57</accession>
<dbReference type="InterPro" id="IPR042235">
    <property type="entry name" value="ZP-C_dom"/>
</dbReference>